<proteinExistence type="predicted"/>
<reference evidence="3 4" key="1">
    <citation type="submission" date="2017-08" db="EMBL/GenBank/DDBJ databases">
        <title>Infants hospitalized years apart are colonized by the same room-sourced microbial strains.</title>
        <authorList>
            <person name="Brooks B."/>
            <person name="Olm M.R."/>
            <person name="Firek B.A."/>
            <person name="Baker R."/>
            <person name="Thomas B.C."/>
            <person name="Morowitz M.J."/>
            <person name="Banfield J.F."/>
        </authorList>
    </citation>
    <scope>NUCLEOTIDE SEQUENCE [LARGE SCALE GENOMIC DNA]</scope>
    <source>
        <strain evidence="3">S2_009_000_R2_73</strain>
    </source>
</reference>
<dbReference type="EMBL" id="QFOL01000001">
    <property type="protein sequence ID" value="PZP54332.1"/>
    <property type="molecule type" value="Genomic_DNA"/>
</dbReference>
<dbReference type="InterPro" id="IPR009628">
    <property type="entry name" value="Phage_tape_measure_N"/>
</dbReference>
<protein>
    <recommendedName>
        <fullName evidence="2">Bacteriophage tail tape measure N-terminal domain-containing protein</fullName>
    </recommendedName>
</protein>
<organism evidence="3 4">
    <name type="scientific">Agrobacterium fabrum</name>
    <dbReference type="NCBI Taxonomy" id="1176649"/>
    <lineage>
        <taxon>Bacteria</taxon>
        <taxon>Pseudomonadati</taxon>
        <taxon>Pseudomonadota</taxon>
        <taxon>Alphaproteobacteria</taxon>
        <taxon>Hyphomicrobiales</taxon>
        <taxon>Rhizobiaceae</taxon>
        <taxon>Rhizobium/Agrobacterium group</taxon>
        <taxon>Agrobacterium</taxon>
        <taxon>Agrobacterium tumefaciens complex</taxon>
    </lineage>
</organism>
<evidence type="ECO:0000259" key="2">
    <source>
        <dbReference type="Pfam" id="PF06791"/>
    </source>
</evidence>
<evidence type="ECO:0000313" key="3">
    <source>
        <dbReference type="EMBL" id="PZP54332.1"/>
    </source>
</evidence>
<dbReference type="Pfam" id="PF06791">
    <property type="entry name" value="TMP_2"/>
    <property type="match status" value="1"/>
</dbReference>
<evidence type="ECO:0000256" key="1">
    <source>
        <dbReference type="SAM" id="MobiDB-lite"/>
    </source>
</evidence>
<dbReference type="AlphaFoldDB" id="A0A2W5HFH3"/>
<evidence type="ECO:0000313" key="4">
    <source>
        <dbReference type="Proteomes" id="UP000249769"/>
    </source>
</evidence>
<name>A0A2W5HFH3_9HYPH</name>
<feature type="region of interest" description="Disordered" evidence="1">
    <location>
        <begin position="48"/>
        <end position="67"/>
    </location>
</feature>
<gene>
    <name evidence="3" type="ORF">DI595_00080</name>
</gene>
<accession>A0A2W5HFH3</accession>
<dbReference type="Proteomes" id="UP000249769">
    <property type="component" value="Unassembled WGS sequence"/>
</dbReference>
<comment type="caution">
    <text evidence="3">The sequence shown here is derived from an EMBL/GenBank/DDBJ whole genome shotgun (WGS) entry which is preliminary data.</text>
</comment>
<sequence>MGNPLKISARVEIDASQAKQGAAESSQAVASIGTAADQTATQLEKLKKAAGEGLRTPSNSNSTGAELDRLRAKYSPLYAVIMQYKQAQLEIRSAHSAGALSADEMTAALDRNRRSTLASIDAIKGRNKAITETPANSNNQRFQTANLAFQAQDIITTGAFMPWWTVALQQGPQVASVMGSMENKAQGLRDAFMSLISPWSLISVAAVGATAFAIQYFTSAEEGAKSADEILKGHAETVRSLKERYGEAASGLREYVNEGMSGTLVDIRDRLQDARDLITEAATARSTYSPMITPFVKDTDTAVVKQWRQAFIDLRESIRGGEPDILRFRDAMARIAGNSEVPEGLRTLAKEMRDFKDEGVVETARAIPGMVQQIGLIGGNAQNQVAAVQELNKALRELAGIAMPAMTDAENARRLYQTALSNARNREQRDDAYGAYQDALRRVDNQNPTVINSDGNQTKVPLPGAKPVTLGDRDRTAERAATSTANAYRDLIKTADDRVAQMKLEAELAGQTGVAADALRFKLDLLQQSEEKGRSLSAKQIEAINSRVDAFKKYAEAAASAKLKADLLFEREQMGRSSMDQQIAGALRSSGLPVDFDSYEAGLIRTNYQLQYARDLAGEFTSTFFDGLRQGESVWEAFGNAGVKALQRIADTLMNDVLNSMFSVSSASSGSGGGLFSGLLGGLGSLFGGGKGAFPSAPGGLYAKGATFLDGIHGYSNQVVNKPTMFAFAKGTGLMGEAGPEAIMPLTRDASGRLGVSADVSPLMSSKQAAAASATAQRIELAIKLGLSVDESGNIIPIVKQIVAEDAPEIAMSIVESYDRDMPNRIAQINADPRLR</sequence>
<feature type="domain" description="Bacteriophage tail tape measure N-terminal" evidence="2">
    <location>
        <begin position="137"/>
        <end position="224"/>
    </location>
</feature>